<dbReference type="AlphaFoldDB" id="C6BSE7"/>
<reference evidence="1 2" key="1">
    <citation type="submission" date="2009-06" db="EMBL/GenBank/DDBJ databases">
        <title>Complete sequence of Desulfovibrio salexigens DSM 2638.</title>
        <authorList>
            <consortium name="US DOE Joint Genome Institute"/>
            <person name="Lucas S."/>
            <person name="Copeland A."/>
            <person name="Lapidus A."/>
            <person name="Glavina del Rio T."/>
            <person name="Tice H."/>
            <person name="Bruce D."/>
            <person name="Goodwin L."/>
            <person name="Pitluck S."/>
            <person name="Munk A.C."/>
            <person name="Brettin T."/>
            <person name="Detter J.C."/>
            <person name="Han C."/>
            <person name="Tapia R."/>
            <person name="Larimer F."/>
            <person name="Land M."/>
            <person name="Hauser L."/>
            <person name="Kyrpides N."/>
            <person name="Anderson I."/>
            <person name="Wall J.D."/>
            <person name="Arkin A.P."/>
            <person name="Dehal P."/>
            <person name="Chivian D."/>
            <person name="Giles B."/>
            <person name="Hazen T.C."/>
        </authorList>
    </citation>
    <scope>NUCLEOTIDE SEQUENCE [LARGE SCALE GENOMIC DNA]</scope>
    <source>
        <strain evidence="2">ATCC 14822 / DSM 2638 / NCIMB 8403 / VKM B-1763</strain>
    </source>
</reference>
<proteinExistence type="predicted"/>
<dbReference type="KEGG" id="dsa:Desal_1561"/>
<accession>C6BSE7</accession>
<keyword evidence="2" id="KW-1185">Reference proteome</keyword>
<dbReference type="EMBL" id="CP001649">
    <property type="protein sequence ID" value="ACS79623.1"/>
    <property type="molecule type" value="Genomic_DNA"/>
</dbReference>
<protein>
    <submittedName>
        <fullName evidence="1">Uncharacterized protein</fullName>
    </submittedName>
</protein>
<gene>
    <name evidence="1" type="ordered locus">Desal_1561</name>
</gene>
<dbReference type="Proteomes" id="UP000002601">
    <property type="component" value="Chromosome"/>
</dbReference>
<evidence type="ECO:0000313" key="1">
    <source>
        <dbReference type="EMBL" id="ACS79623.1"/>
    </source>
</evidence>
<dbReference type="HOGENOM" id="CLU_3060825_0_0_7"/>
<name>C6BSE7_MARSD</name>
<evidence type="ECO:0000313" key="2">
    <source>
        <dbReference type="Proteomes" id="UP000002601"/>
    </source>
</evidence>
<sequence>MGCCVGADHSNWCEEYDIVYIDAEGKNIVFFMLLRSVSLLSFMMKGMVMRSLL</sequence>
<dbReference type="STRING" id="526222.Desal_1561"/>
<organism evidence="1 2">
    <name type="scientific">Maridesulfovibrio salexigens (strain ATCC 14822 / DSM 2638 / NCIMB 8403 / VKM B-1763)</name>
    <name type="common">Desulfovibrio salexigens</name>
    <dbReference type="NCBI Taxonomy" id="526222"/>
    <lineage>
        <taxon>Bacteria</taxon>
        <taxon>Pseudomonadati</taxon>
        <taxon>Thermodesulfobacteriota</taxon>
        <taxon>Desulfovibrionia</taxon>
        <taxon>Desulfovibrionales</taxon>
        <taxon>Desulfovibrionaceae</taxon>
        <taxon>Maridesulfovibrio</taxon>
    </lineage>
</organism>